<comment type="similarity">
    <text evidence="1">Belongs to the NAD(P)-dependent epimerase/dehydratase family.</text>
</comment>
<evidence type="ECO:0000313" key="4">
    <source>
        <dbReference type="Proteomes" id="UP000254425"/>
    </source>
</evidence>
<reference evidence="3 4" key="1">
    <citation type="submission" date="2018-07" db="EMBL/GenBank/DDBJ databases">
        <title>Draft genome of the type strain Streptomyces armeniacus ATCC 15676.</title>
        <authorList>
            <person name="Labana P."/>
            <person name="Gosse J.T."/>
            <person name="Boddy C.N."/>
        </authorList>
    </citation>
    <scope>NUCLEOTIDE SEQUENCE [LARGE SCALE GENOMIC DNA]</scope>
    <source>
        <strain evidence="3 4">ATCC 15676</strain>
    </source>
</reference>
<name>A0A345XXX5_9ACTN</name>
<proteinExistence type="inferred from homology"/>
<dbReference type="InterPro" id="IPR001509">
    <property type="entry name" value="Epimerase_deHydtase"/>
</dbReference>
<keyword evidence="4" id="KW-1185">Reference proteome</keyword>
<dbReference type="InterPro" id="IPR036291">
    <property type="entry name" value="NAD(P)-bd_dom_sf"/>
</dbReference>
<sequence>MEIIGRGFFAANLEPIASAHPDVTALAAGVSRTRTVPNSEYLREAALVHDTIRDCVRRGRTLLFLSTASASLYGDGGRPGEESDELAPTEPFGRHKLGLEADIRASGVRHLIVRLTHAVGPHQTGQLLLGLVRQLRSGTVEVYKGACRDLIDVADAVTLIDELLRRGVNGEVVNIASGFAAPVEDIIDHLETRLGGPPAERRMLDAPSRQAVSIEKLRRLVPAVSTMGFGPGYHRTVIDRYAAELVGPAGPGGESTAL</sequence>
<dbReference type="AlphaFoldDB" id="A0A345XXX5"/>
<evidence type="ECO:0000313" key="3">
    <source>
        <dbReference type="EMBL" id="AXK36491.1"/>
    </source>
</evidence>
<protein>
    <submittedName>
        <fullName evidence="3">NAD-dependent epimerase/dehydratase family protein</fullName>
    </submittedName>
</protein>
<dbReference type="Pfam" id="PF01370">
    <property type="entry name" value="Epimerase"/>
    <property type="match status" value="1"/>
</dbReference>
<dbReference type="Gene3D" id="3.40.50.720">
    <property type="entry name" value="NAD(P)-binding Rossmann-like Domain"/>
    <property type="match status" value="1"/>
</dbReference>
<dbReference type="PANTHER" id="PTHR43000">
    <property type="entry name" value="DTDP-D-GLUCOSE 4,6-DEHYDRATASE-RELATED"/>
    <property type="match status" value="1"/>
</dbReference>
<feature type="domain" description="NAD-dependent epimerase/dehydratase" evidence="2">
    <location>
        <begin position="16"/>
        <end position="176"/>
    </location>
</feature>
<evidence type="ECO:0000256" key="1">
    <source>
        <dbReference type="ARBA" id="ARBA00007637"/>
    </source>
</evidence>
<organism evidence="3 4">
    <name type="scientific">Streptomyces armeniacus</name>
    <dbReference type="NCBI Taxonomy" id="83291"/>
    <lineage>
        <taxon>Bacteria</taxon>
        <taxon>Bacillati</taxon>
        <taxon>Actinomycetota</taxon>
        <taxon>Actinomycetes</taxon>
        <taxon>Kitasatosporales</taxon>
        <taxon>Streptomycetaceae</taxon>
        <taxon>Streptomyces</taxon>
    </lineage>
</organism>
<dbReference type="Proteomes" id="UP000254425">
    <property type="component" value="Chromosome"/>
</dbReference>
<dbReference type="RefSeq" id="WP_208883443.1">
    <property type="nucleotide sequence ID" value="NZ_CP031320.1"/>
</dbReference>
<evidence type="ECO:0000259" key="2">
    <source>
        <dbReference type="Pfam" id="PF01370"/>
    </source>
</evidence>
<accession>A0A345XXX5</accession>
<dbReference type="EMBL" id="CP031320">
    <property type="protein sequence ID" value="AXK36491.1"/>
    <property type="molecule type" value="Genomic_DNA"/>
</dbReference>
<gene>
    <name evidence="3" type="ORF">DVA86_31875</name>
</gene>
<dbReference type="SUPFAM" id="SSF51735">
    <property type="entry name" value="NAD(P)-binding Rossmann-fold domains"/>
    <property type="match status" value="1"/>
</dbReference>
<dbReference type="KEGG" id="sarm:DVA86_31875"/>